<reference evidence="1" key="1">
    <citation type="submission" date="2021-06" db="EMBL/GenBank/DDBJ databases">
        <authorList>
            <person name="Kallberg Y."/>
            <person name="Tangrot J."/>
            <person name="Rosling A."/>
        </authorList>
    </citation>
    <scope>NUCLEOTIDE SEQUENCE</scope>
    <source>
        <strain evidence="1">MA461A</strain>
    </source>
</reference>
<keyword evidence="2" id="KW-1185">Reference proteome</keyword>
<evidence type="ECO:0000313" key="1">
    <source>
        <dbReference type="EMBL" id="CAG8651370.1"/>
    </source>
</evidence>
<organism evidence="1 2">
    <name type="scientific">Racocetra persica</name>
    <dbReference type="NCBI Taxonomy" id="160502"/>
    <lineage>
        <taxon>Eukaryota</taxon>
        <taxon>Fungi</taxon>
        <taxon>Fungi incertae sedis</taxon>
        <taxon>Mucoromycota</taxon>
        <taxon>Glomeromycotina</taxon>
        <taxon>Glomeromycetes</taxon>
        <taxon>Diversisporales</taxon>
        <taxon>Gigasporaceae</taxon>
        <taxon>Racocetra</taxon>
    </lineage>
</organism>
<proteinExistence type="predicted"/>
<dbReference type="Proteomes" id="UP000789920">
    <property type="component" value="Unassembled WGS sequence"/>
</dbReference>
<protein>
    <submittedName>
        <fullName evidence="1">3725_t:CDS:1</fullName>
    </submittedName>
</protein>
<accession>A0ACA9NF18</accession>
<dbReference type="EMBL" id="CAJVQC010013808">
    <property type="protein sequence ID" value="CAG8651370.1"/>
    <property type="molecule type" value="Genomic_DNA"/>
</dbReference>
<comment type="caution">
    <text evidence="1">The sequence shown here is derived from an EMBL/GenBank/DDBJ whole genome shotgun (WGS) entry which is preliminary data.</text>
</comment>
<gene>
    <name evidence="1" type="ORF">RPERSI_LOCUS7884</name>
</gene>
<name>A0ACA9NF18_9GLOM</name>
<sequence>MPNIIVMDSDSAIDALTFTLGIQSNSFVESQNLCIKHVINNSNISLCDIGKILIEHSEEKQKHKLFEE</sequence>
<evidence type="ECO:0000313" key="2">
    <source>
        <dbReference type="Proteomes" id="UP000789920"/>
    </source>
</evidence>